<dbReference type="KEGG" id="uam:UABAM_05065"/>
<feature type="region of interest" description="Disordered" evidence="1">
    <location>
        <begin position="272"/>
        <end position="309"/>
    </location>
</feature>
<evidence type="ECO:0000256" key="1">
    <source>
        <dbReference type="SAM" id="MobiDB-lite"/>
    </source>
</evidence>
<dbReference type="RefSeq" id="WP_151970725.1">
    <property type="nucleotide sequence ID" value="NZ_AP019860.1"/>
</dbReference>
<gene>
    <name evidence="2" type="ORF">UABAM_05065</name>
</gene>
<dbReference type="AlphaFoldDB" id="A0A5S9F6H3"/>
<reference evidence="2 3" key="1">
    <citation type="submission" date="2019-08" db="EMBL/GenBank/DDBJ databases">
        <title>Complete genome sequence of Candidatus Uab amorphum.</title>
        <authorList>
            <person name="Shiratori T."/>
            <person name="Suzuki S."/>
            <person name="Kakizawa Y."/>
            <person name="Ishida K."/>
        </authorList>
    </citation>
    <scope>NUCLEOTIDE SEQUENCE [LARGE SCALE GENOMIC DNA]</scope>
    <source>
        <strain evidence="2 3">SRT547</strain>
    </source>
</reference>
<dbReference type="InterPro" id="IPR025660">
    <property type="entry name" value="Pept_his_AS"/>
</dbReference>
<feature type="compositionally biased region" description="Acidic residues" evidence="1">
    <location>
        <begin position="299"/>
        <end position="309"/>
    </location>
</feature>
<feature type="compositionally biased region" description="Low complexity" evidence="1">
    <location>
        <begin position="276"/>
        <end position="289"/>
    </location>
</feature>
<proteinExistence type="predicted"/>
<sequence length="385" mass="43729">MQPKKEIFSILPNAQQAGVQKKKQDIFTILPNTSNNKNENQSEPVQRATFGKAPRFQKTFTSKTGLTGIILGDHKPIKFNLNYIPNLEEKRMFARYVNAIIRAYPLREYVYIGIGASCDLVLEYIQLKYRDATLAKIPISKVKTMPTEDREWSEIELGRLQNYVQKAIGLSVIRDSRKKLVMDVTSGGHSLRMVGNAVEALMLVGSVDRLSLNDYVTNSTTLYVPKANYAGAHAPLDADNMKSRRLTIEESVKKIVKKGSMWYFEREFVDESPANSDSDSLSSSSSSYSPGWFRKEQDSSDSDSSDEDPMIELFYPTEYDRFIVEELGAASLIGKRLENEEYKNLGRIYDKIAMSEVMQGKYRSAQHAYDEAGHRRIRSYAESLL</sequence>
<dbReference type="PROSITE" id="PS00639">
    <property type="entry name" value="THIOL_PROTEASE_HIS"/>
    <property type="match status" value="1"/>
</dbReference>
<keyword evidence="3" id="KW-1185">Reference proteome</keyword>
<accession>A0A5S9F6H3</accession>
<protein>
    <submittedName>
        <fullName evidence="2">Uncharacterized protein</fullName>
    </submittedName>
</protein>
<name>A0A5S9F6H3_UABAM</name>
<evidence type="ECO:0000313" key="3">
    <source>
        <dbReference type="Proteomes" id="UP000326354"/>
    </source>
</evidence>
<dbReference type="EMBL" id="AP019860">
    <property type="protein sequence ID" value="BBM86679.1"/>
    <property type="molecule type" value="Genomic_DNA"/>
</dbReference>
<evidence type="ECO:0000313" key="2">
    <source>
        <dbReference type="EMBL" id="BBM86679.1"/>
    </source>
</evidence>
<organism evidence="2 3">
    <name type="scientific">Uabimicrobium amorphum</name>
    <dbReference type="NCBI Taxonomy" id="2596890"/>
    <lineage>
        <taxon>Bacteria</taxon>
        <taxon>Pseudomonadati</taxon>
        <taxon>Planctomycetota</taxon>
        <taxon>Candidatus Uabimicrobiia</taxon>
        <taxon>Candidatus Uabimicrobiales</taxon>
        <taxon>Candidatus Uabimicrobiaceae</taxon>
        <taxon>Candidatus Uabimicrobium</taxon>
    </lineage>
</organism>
<dbReference type="Proteomes" id="UP000326354">
    <property type="component" value="Chromosome"/>
</dbReference>